<dbReference type="GO" id="GO:0016747">
    <property type="term" value="F:acyltransferase activity, transferring groups other than amino-acyl groups"/>
    <property type="evidence" value="ECO:0007669"/>
    <property type="project" value="InterPro"/>
</dbReference>
<name>A0A7C9RZ07_9PSEU</name>
<dbReference type="InterPro" id="IPR000182">
    <property type="entry name" value="GNAT_dom"/>
</dbReference>
<evidence type="ECO:0000256" key="3">
    <source>
        <dbReference type="ARBA" id="ARBA00038502"/>
    </source>
</evidence>
<dbReference type="SUPFAM" id="SSF55729">
    <property type="entry name" value="Acyl-CoA N-acyltransferases (Nat)"/>
    <property type="match status" value="1"/>
</dbReference>
<evidence type="ECO:0000259" key="4">
    <source>
        <dbReference type="PROSITE" id="PS51186"/>
    </source>
</evidence>
<evidence type="ECO:0000313" key="6">
    <source>
        <dbReference type="Proteomes" id="UP000481360"/>
    </source>
</evidence>
<dbReference type="PANTHER" id="PTHR43792">
    <property type="entry name" value="GNAT FAMILY, PUTATIVE (AFU_ORTHOLOGUE AFUA_3G00765)-RELATED-RELATED"/>
    <property type="match status" value="1"/>
</dbReference>
<dbReference type="PROSITE" id="PS51186">
    <property type="entry name" value="GNAT"/>
    <property type="match status" value="1"/>
</dbReference>
<gene>
    <name evidence="5" type="ORF">G7043_46530</name>
</gene>
<evidence type="ECO:0000256" key="2">
    <source>
        <dbReference type="ARBA" id="ARBA00023315"/>
    </source>
</evidence>
<dbReference type="Proteomes" id="UP000481360">
    <property type="component" value="Unassembled WGS sequence"/>
</dbReference>
<organism evidence="5 6">
    <name type="scientific">Lentzea alba</name>
    <dbReference type="NCBI Taxonomy" id="2714351"/>
    <lineage>
        <taxon>Bacteria</taxon>
        <taxon>Bacillati</taxon>
        <taxon>Actinomycetota</taxon>
        <taxon>Actinomycetes</taxon>
        <taxon>Pseudonocardiales</taxon>
        <taxon>Pseudonocardiaceae</taxon>
        <taxon>Lentzea</taxon>
    </lineage>
</organism>
<evidence type="ECO:0000313" key="5">
    <source>
        <dbReference type="EMBL" id="NGY66370.1"/>
    </source>
</evidence>
<dbReference type="PANTHER" id="PTHR43792:SF8">
    <property type="entry name" value="[RIBOSOMAL PROTEIN US5]-ALANINE N-ACETYLTRANSFERASE"/>
    <property type="match status" value="1"/>
</dbReference>
<sequence>MILREFTVEDAAWYAEATRDPEVQRFTADPPTITAAQVARAIEERGKNPAVASFCIEDDGERCGNVAVDVENGVGHVSYLVTANARGRGLATRALTEFVAWIFAHHEVDELRLWTHRDNAGSRKVAERAGFVRDPDRDQDREIKGSVWPTVAYAVRRRR</sequence>
<reference evidence="5 6" key="1">
    <citation type="submission" date="2020-03" db="EMBL/GenBank/DDBJ databases">
        <title>Isolation and identification of active actinomycetes.</title>
        <authorList>
            <person name="Sun X."/>
        </authorList>
    </citation>
    <scope>NUCLEOTIDE SEQUENCE [LARGE SCALE GENOMIC DNA]</scope>
    <source>
        <strain evidence="5 6">NEAU-D13</strain>
    </source>
</reference>
<dbReference type="Gene3D" id="3.40.630.30">
    <property type="match status" value="1"/>
</dbReference>
<dbReference type="AlphaFoldDB" id="A0A7C9RZ07"/>
<comment type="caution">
    <text evidence="5">The sequence shown here is derived from an EMBL/GenBank/DDBJ whole genome shotgun (WGS) entry which is preliminary data.</text>
</comment>
<keyword evidence="6" id="KW-1185">Reference proteome</keyword>
<evidence type="ECO:0000256" key="1">
    <source>
        <dbReference type="ARBA" id="ARBA00022679"/>
    </source>
</evidence>
<accession>A0A7C9RZ07</accession>
<keyword evidence="2" id="KW-0012">Acyltransferase</keyword>
<dbReference type="EMBL" id="JAAMPJ010000021">
    <property type="protein sequence ID" value="NGY66370.1"/>
    <property type="molecule type" value="Genomic_DNA"/>
</dbReference>
<dbReference type="RefSeq" id="WP_166056045.1">
    <property type="nucleotide sequence ID" value="NZ_JAAMPJ010000021.1"/>
</dbReference>
<dbReference type="Pfam" id="PF13302">
    <property type="entry name" value="Acetyltransf_3"/>
    <property type="match status" value="1"/>
</dbReference>
<keyword evidence="1 5" id="KW-0808">Transferase</keyword>
<dbReference type="InterPro" id="IPR051531">
    <property type="entry name" value="N-acetyltransferase"/>
</dbReference>
<proteinExistence type="inferred from homology"/>
<feature type="domain" description="N-acetyltransferase" evidence="4">
    <location>
        <begin position="1"/>
        <end position="158"/>
    </location>
</feature>
<dbReference type="InterPro" id="IPR016181">
    <property type="entry name" value="Acyl_CoA_acyltransferase"/>
</dbReference>
<dbReference type="CDD" id="cd04301">
    <property type="entry name" value="NAT_SF"/>
    <property type="match status" value="1"/>
</dbReference>
<protein>
    <submittedName>
        <fullName evidence="5">GNAT family N-acetyltransferase</fullName>
    </submittedName>
</protein>
<comment type="similarity">
    <text evidence="3">Belongs to the acetyltransferase family. RimJ subfamily.</text>
</comment>